<dbReference type="InterPro" id="IPR036689">
    <property type="entry name" value="ESAT-6-like_sf"/>
</dbReference>
<sequence>MNGADLARLRELASKFDGDATQLQGVITSLQTACTDSGGYWTGNKAQNFRTEWDSLKPTFDRFVETLREAGRAARTNADNIDHVTN</sequence>
<organism evidence="1 2">
    <name type="scientific">Streptomyces axinellae</name>
    <dbReference type="NCBI Taxonomy" id="552788"/>
    <lineage>
        <taxon>Bacteria</taxon>
        <taxon>Bacillati</taxon>
        <taxon>Actinomycetota</taxon>
        <taxon>Actinomycetes</taxon>
        <taxon>Kitasatosporales</taxon>
        <taxon>Streptomycetaceae</taxon>
        <taxon>Streptomyces</taxon>
    </lineage>
</organism>
<dbReference type="Pfam" id="PF06013">
    <property type="entry name" value="WXG100"/>
    <property type="match status" value="1"/>
</dbReference>
<dbReference type="SUPFAM" id="SSF140453">
    <property type="entry name" value="EsxAB dimer-like"/>
    <property type="match status" value="1"/>
</dbReference>
<evidence type="ECO:0008006" key="3">
    <source>
        <dbReference type="Google" id="ProtNLM"/>
    </source>
</evidence>
<dbReference type="InterPro" id="IPR010310">
    <property type="entry name" value="T7SS_ESAT-6-like"/>
</dbReference>
<evidence type="ECO:0000313" key="2">
    <source>
        <dbReference type="Proteomes" id="UP001501447"/>
    </source>
</evidence>
<keyword evidence="2" id="KW-1185">Reference proteome</keyword>
<protein>
    <recommendedName>
        <fullName evidence="3">WXG100 family type VII secretion target</fullName>
    </recommendedName>
</protein>
<comment type="caution">
    <text evidence="1">The sequence shown here is derived from an EMBL/GenBank/DDBJ whole genome shotgun (WGS) entry which is preliminary data.</text>
</comment>
<evidence type="ECO:0000313" key="1">
    <source>
        <dbReference type="EMBL" id="GAA2635070.1"/>
    </source>
</evidence>
<accession>A0ABP6D3X9</accession>
<dbReference type="Proteomes" id="UP001501447">
    <property type="component" value="Unassembled WGS sequence"/>
</dbReference>
<reference evidence="2" key="1">
    <citation type="journal article" date="2019" name="Int. J. Syst. Evol. Microbiol.">
        <title>The Global Catalogue of Microorganisms (GCM) 10K type strain sequencing project: providing services to taxonomists for standard genome sequencing and annotation.</title>
        <authorList>
            <consortium name="The Broad Institute Genomics Platform"/>
            <consortium name="The Broad Institute Genome Sequencing Center for Infectious Disease"/>
            <person name="Wu L."/>
            <person name="Ma J."/>
        </authorList>
    </citation>
    <scope>NUCLEOTIDE SEQUENCE [LARGE SCALE GENOMIC DNA]</scope>
    <source>
        <strain evidence="2">JCM 16373</strain>
    </source>
</reference>
<name>A0ABP6D3X9_9ACTN</name>
<dbReference type="EMBL" id="BAAARJ010000024">
    <property type="protein sequence ID" value="GAA2635070.1"/>
    <property type="molecule type" value="Genomic_DNA"/>
</dbReference>
<gene>
    <name evidence="1" type="ORF">GCM10009863_59310</name>
</gene>
<proteinExistence type="predicted"/>
<dbReference type="Gene3D" id="1.10.287.1060">
    <property type="entry name" value="ESAT-6-like"/>
    <property type="match status" value="1"/>
</dbReference>
<dbReference type="NCBIfam" id="TIGR03930">
    <property type="entry name" value="WXG100_ESAT6"/>
    <property type="match status" value="1"/>
</dbReference>